<sequence length="72" mass="7997">MDCYLNFDDHPQLECNQIAQAVRLAATAVSSSLVMSNLFLVYFTPCLHPLPVYPSSWEVLEGVEALVETVIP</sequence>
<keyword evidence="2" id="KW-1185">Reference proteome</keyword>
<name>A0A9P0H3L6_NEZVI</name>
<organism evidence="1 2">
    <name type="scientific">Nezara viridula</name>
    <name type="common">Southern green stink bug</name>
    <name type="synonym">Cimex viridulus</name>
    <dbReference type="NCBI Taxonomy" id="85310"/>
    <lineage>
        <taxon>Eukaryota</taxon>
        <taxon>Metazoa</taxon>
        <taxon>Ecdysozoa</taxon>
        <taxon>Arthropoda</taxon>
        <taxon>Hexapoda</taxon>
        <taxon>Insecta</taxon>
        <taxon>Pterygota</taxon>
        <taxon>Neoptera</taxon>
        <taxon>Paraneoptera</taxon>
        <taxon>Hemiptera</taxon>
        <taxon>Heteroptera</taxon>
        <taxon>Panheteroptera</taxon>
        <taxon>Pentatomomorpha</taxon>
        <taxon>Pentatomoidea</taxon>
        <taxon>Pentatomidae</taxon>
        <taxon>Pentatominae</taxon>
        <taxon>Nezara</taxon>
    </lineage>
</organism>
<reference evidence="1" key="1">
    <citation type="submission" date="2022-01" db="EMBL/GenBank/DDBJ databases">
        <authorList>
            <person name="King R."/>
        </authorList>
    </citation>
    <scope>NUCLEOTIDE SEQUENCE</scope>
</reference>
<evidence type="ECO:0000313" key="1">
    <source>
        <dbReference type="EMBL" id="CAH1394486.1"/>
    </source>
</evidence>
<dbReference type="Proteomes" id="UP001152798">
    <property type="component" value="Chromosome 3"/>
</dbReference>
<protein>
    <submittedName>
        <fullName evidence="1">Uncharacterized protein</fullName>
    </submittedName>
</protein>
<proteinExistence type="predicted"/>
<gene>
    <name evidence="1" type="ORF">NEZAVI_LOCUS4985</name>
</gene>
<accession>A0A9P0H3L6</accession>
<evidence type="ECO:0000313" key="2">
    <source>
        <dbReference type="Proteomes" id="UP001152798"/>
    </source>
</evidence>
<dbReference type="AlphaFoldDB" id="A0A9P0H3L6"/>
<dbReference type="EMBL" id="OV725079">
    <property type="protein sequence ID" value="CAH1394486.1"/>
    <property type="molecule type" value="Genomic_DNA"/>
</dbReference>